<feature type="compositionally biased region" description="Polar residues" evidence="1">
    <location>
        <begin position="161"/>
        <end position="173"/>
    </location>
</feature>
<dbReference type="Proteomes" id="UP000703661">
    <property type="component" value="Unassembled WGS sequence"/>
</dbReference>
<sequence length="404" mass="43557">MNRGIGLVAYGDSDEESSGEDTPMTAAPPSKTKELKESGMAINSHFLWILLHETLHDSSQKTGGVVDSVNKDSERPTLQDTIAARSIANTRPSGNESLNKIASTNLMKQGLAVSSENIHTDPSTDTTANDGSSSSNRHSFIRSQSGTPLPPDHSAAADVFNTPTGGRSPQVPSTERVPIADESRAVESGDDKDGDDGEIGSRRWHNNRVNLMKSLLRPKPIPGVENFGIPPNPEGEVNPDVQAKMEQFHHVKVTRGIHFNQSLMKNKNFRNPHIYASLVELVALDETGSNFEKSEFFDFKGYGPESYASGIAEAQKQASEKLAQQQAAARSQLQFVPGSTVGSGVGFPSAAPVVKPQQLPASRLQQSLSNSSVTTASASTQRNRKSKWDQSSDDPSGKKSRHFV</sequence>
<feature type="compositionally biased region" description="Low complexity" evidence="1">
    <location>
        <begin position="132"/>
        <end position="145"/>
    </location>
</feature>
<feature type="region of interest" description="Disordered" evidence="1">
    <location>
        <begin position="116"/>
        <end position="204"/>
    </location>
</feature>
<feature type="compositionally biased region" description="Polar residues" evidence="1">
    <location>
        <begin position="116"/>
        <end position="131"/>
    </location>
</feature>
<accession>A0A9P6N1S3</accession>
<feature type="region of interest" description="Disordered" evidence="1">
    <location>
        <begin position="59"/>
        <end position="78"/>
    </location>
</feature>
<dbReference type="Pfam" id="PF07818">
    <property type="entry name" value="HCNGP"/>
    <property type="match status" value="1"/>
</dbReference>
<gene>
    <name evidence="2" type="ORF">BGZ80_003900</name>
</gene>
<dbReference type="PANTHER" id="PTHR13464:SF0">
    <property type="entry name" value="SAP30-BINDING PROTEIN"/>
    <property type="match status" value="1"/>
</dbReference>
<feature type="compositionally biased region" description="Low complexity" evidence="1">
    <location>
        <begin position="367"/>
        <end position="380"/>
    </location>
</feature>
<name>A0A9P6N1S3_9FUNG</name>
<feature type="region of interest" description="Disordered" evidence="1">
    <location>
        <begin position="1"/>
        <end position="37"/>
    </location>
</feature>
<dbReference type="EMBL" id="JAAAID010000206">
    <property type="protein sequence ID" value="KAG0020619.1"/>
    <property type="molecule type" value="Genomic_DNA"/>
</dbReference>
<dbReference type="GO" id="GO:0005634">
    <property type="term" value="C:nucleus"/>
    <property type="evidence" value="ECO:0007669"/>
    <property type="project" value="TreeGrafter"/>
</dbReference>
<protein>
    <recommendedName>
        <fullName evidence="4">HCNGP-domain-containing protein</fullName>
    </recommendedName>
</protein>
<proteinExistence type="predicted"/>
<dbReference type="PANTHER" id="PTHR13464">
    <property type="entry name" value="TRANSCRIPTIONAL REGULATOR PROTEIN HCNGP"/>
    <property type="match status" value="1"/>
</dbReference>
<evidence type="ECO:0000256" key="1">
    <source>
        <dbReference type="SAM" id="MobiDB-lite"/>
    </source>
</evidence>
<evidence type="ECO:0000313" key="3">
    <source>
        <dbReference type="Proteomes" id="UP000703661"/>
    </source>
</evidence>
<dbReference type="AlphaFoldDB" id="A0A9P6N1S3"/>
<reference evidence="2" key="1">
    <citation type="journal article" date="2020" name="Fungal Divers.">
        <title>Resolving the Mortierellaceae phylogeny through synthesis of multi-gene phylogenetics and phylogenomics.</title>
        <authorList>
            <person name="Vandepol N."/>
            <person name="Liber J."/>
            <person name="Desiro A."/>
            <person name="Na H."/>
            <person name="Kennedy M."/>
            <person name="Barry K."/>
            <person name="Grigoriev I.V."/>
            <person name="Miller A.N."/>
            <person name="O'Donnell K."/>
            <person name="Stajich J.E."/>
            <person name="Bonito G."/>
        </authorList>
    </citation>
    <scope>NUCLEOTIDE SEQUENCE</scope>
    <source>
        <strain evidence="2">NRRL 2769</strain>
    </source>
</reference>
<feature type="region of interest" description="Disordered" evidence="1">
    <location>
        <begin position="346"/>
        <end position="404"/>
    </location>
</feature>
<feature type="compositionally biased region" description="Basic and acidic residues" evidence="1">
    <location>
        <begin position="178"/>
        <end position="191"/>
    </location>
</feature>
<dbReference type="GO" id="GO:0006355">
    <property type="term" value="P:regulation of DNA-templated transcription"/>
    <property type="evidence" value="ECO:0007669"/>
    <property type="project" value="InterPro"/>
</dbReference>
<evidence type="ECO:0000313" key="2">
    <source>
        <dbReference type="EMBL" id="KAG0020619.1"/>
    </source>
</evidence>
<comment type="caution">
    <text evidence="2">The sequence shown here is derived from an EMBL/GenBank/DDBJ whole genome shotgun (WGS) entry which is preliminary data.</text>
</comment>
<dbReference type="InterPro" id="IPR012479">
    <property type="entry name" value="SAP30BP"/>
</dbReference>
<organism evidence="2 3">
    <name type="scientific">Entomortierella chlamydospora</name>
    <dbReference type="NCBI Taxonomy" id="101097"/>
    <lineage>
        <taxon>Eukaryota</taxon>
        <taxon>Fungi</taxon>
        <taxon>Fungi incertae sedis</taxon>
        <taxon>Mucoromycota</taxon>
        <taxon>Mortierellomycotina</taxon>
        <taxon>Mortierellomycetes</taxon>
        <taxon>Mortierellales</taxon>
        <taxon>Mortierellaceae</taxon>
        <taxon>Entomortierella</taxon>
    </lineage>
</organism>
<evidence type="ECO:0008006" key="4">
    <source>
        <dbReference type="Google" id="ProtNLM"/>
    </source>
</evidence>
<keyword evidence="3" id="KW-1185">Reference proteome</keyword>